<accession>A0A9P5NCU0</accession>
<sequence>MTIERNWAGNTLRTVHASLVEFLLDRSRSGKYYLDLSRNRTQIVQHCIKFISTGRPFSDPKVDKVHHLAMQFFLRHCSECEHTPQLRSDVLSFDSDGIHSQKSDEHYN</sequence>
<dbReference type="EMBL" id="JADNYJ010000144">
    <property type="protein sequence ID" value="KAF8879987.1"/>
    <property type="molecule type" value="Genomic_DNA"/>
</dbReference>
<dbReference type="AlphaFoldDB" id="A0A9P5NCU0"/>
<protein>
    <submittedName>
        <fullName evidence="1">Uncharacterized protein</fullName>
    </submittedName>
</protein>
<gene>
    <name evidence="1" type="ORF">CPB84DRAFT_284582</name>
</gene>
<comment type="caution">
    <text evidence="1">The sequence shown here is derived from an EMBL/GenBank/DDBJ whole genome shotgun (WGS) entry which is preliminary data.</text>
</comment>
<proteinExistence type="predicted"/>
<evidence type="ECO:0000313" key="1">
    <source>
        <dbReference type="EMBL" id="KAF8879987.1"/>
    </source>
</evidence>
<reference evidence="1" key="1">
    <citation type="submission" date="2020-11" db="EMBL/GenBank/DDBJ databases">
        <authorList>
            <consortium name="DOE Joint Genome Institute"/>
            <person name="Ahrendt S."/>
            <person name="Riley R."/>
            <person name="Andreopoulos W."/>
            <person name="LaButti K."/>
            <person name="Pangilinan J."/>
            <person name="Ruiz-duenas F.J."/>
            <person name="Barrasa J.M."/>
            <person name="Sanchez-Garcia M."/>
            <person name="Camarero S."/>
            <person name="Miyauchi S."/>
            <person name="Serrano A."/>
            <person name="Linde D."/>
            <person name="Babiker R."/>
            <person name="Drula E."/>
            <person name="Ayuso-Fernandez I."/>
            <person name="Pacheco R."/>
            <person name="Padilla G."/>
            <person name="Ferreira P."/>
            <person name="Barriuso J."/>
            <person name="Kellner H."/>
            <person name="Castanera R."/>
            <person name="Alfaro M."/>
            <person name="Ramirez L."/>
            <person name="Pisabarro A.G."/>
            <person name="Kuo A."/>
            <person name="Tritt A."/>
            <person name="Lipzen A."/>
            <person name="He G."/>
            <person name="Yan M."/>
            <person name="Ng V."/>
            <person name="Cullen D."/>
            <person name="Martin F."/>
            <person name="Rosso M.-N."/>
            <person name="Henrissat B."/>
            <person name="Hibbett D."/>
            <person name="Martinez A.T."/>
            <person name="Grigoriev I.V."/>
        </authorList>
    </citation>
    <scope>NUCLEOTIDE SEQUENCE</scope>
    <source>
        <strain evidence="1">AH 44721</strain>
    </source>
</reference>
<dbReference type="Proteomes" id="UP000724874">
    <property type="component" value="Unassembled WGS sequence"/>
</dbReference>
<name>A0A9P5NCU0_GYMJU</name>
<keyword evidence="2" id="KW-1185">Reference proteome</keyword>
<evidence type="ECO:0000313" key="2">
    <source>
        <dbReference type="Proteomes" id="UP000724874"/>
    </source>
</evidence>
<organism evidence="1 2">
    <name type="scientific">Gymnopilus junonius</name>
    <name type="common">Spectacular rustgill mushroom</name>
    <name type="synonym">Gymnopilus spectabilis subsp. junonius</name>
    <dbReference type="NCBI Taxonomy" id="109634"/>
    <lineage>
        <taxon>Eukaryota</taxon>
        <taxon>Fungi</taxon>
        <taxon>Dikarya</taxon>
        <taxon>Basidiomycota</taxon>
        <taxon>Agaricomycotina</taxon>
        <taxon>Agaricomycetes</taxon>
        <taxon>Agaricomycetidae</taxon>
        <taxon>Agaricales</taxon>
        <taxon>Agaricineae</taxon>
        <taxon>Hymenogastraceae</taxon>
        <taxon>Gymnopilus</taxon>
    </lineage>
</organism>